<gene>
    <name evidence="1" type="ORF">M407DRAFT_181410</name>
</gene>
<keyword evidence="2" id="KW-1185">Reference proteome</keyword>
<sequence>MQAADGKRESVGFRFPWTRARGSSIGSSDTSLPRTFWGQKKQVIGSLFVQNPLFGLGLAICFCYCSISSLLSRCFCCNVPQAGCNLTG</sequence>
<evidence type="ECO:0000313" key="1">
    <source>
        <dbReference type="EMBL" id="KIO16850.1"/>
    </source>
</evidence>
<dbReference type="EMBL" id="KN823473">
    <property type="protein sequence ID" value="KIO16850.1"/>
    <property type="molecule type" value="Genomic_DNA"/>
</dbReference>
<proteinExistence type="predicted"/>
<reference evidence="1 2" key="1">
    <citation type="submission" date="2014-04" db="EMBL/GenBank/DDBJ databases">
        <authorList>
            <consortium name="DOE Joint Genome Institute"/>
            <person name="Kuo A."/>
            <person name="Girlanda M."/>
            <person name="Perotto S."/>
            <person name="Kohler A."/>
            <person name="Nagy L.G."/>
            <person name="Floudas D."/>
            <person name="Copeland A."/>
            <person name="Barry K.W."/>
            <person name="Cichocki N."/>
            <person name="Veneault-Fourrey C."/>
            <person name="LaButti K."/>
            <person name="Lindquist E.A."/>
            <person name="Lipzen A."/>
            <person name="Lundell T."/>
            <person name="Morin E."/>
            <person name="Murat C."/>
            <person name="Sun H."/>
            <person name="Tunlid A."/>
            <person name="Henrissat B."/>
            <person name="Grigoriev I.V."/>
            <person name="Hibbett D.S."/>
            <person name="Martin F."/>
            <person name="Nordberg H.P."/>
            <person name="Cantor M.N."/>
            <person name="Hua S.X."/>
        </authorList>
    </citation>
    <scope>NUCLEOTIDE SEQUENCE [LARGE SCALE GENOMIC DNA]</scope>
    <source>
        <strain evidence="1 2">MUT 4182</strain>
    </source>
</reference>
<name>A0A0C3PQL5_9AGAM</name>
<protein>
    <submittedName>
        <fullName evidence="1">Uncharacterized protein</fullName>
    </submittedName>
</protein>
<dbReference type="AlphaFoldDB" id="A0A0C3PQL5"/>
<organism evidence="1 2">
    <name type="scientific">Tulasnella calospora MUT 4182</name>
    <dbReference type="NCBI Taxonomy" id="1051891"/>
    <lineage>
        <taxon>Eukaryota</taxon>
        <taxon>Fungi</taxon>
        <taxon>Dikarya</taxon>
        <taxon>Basidiomycota</taxon>
        <taxon>Agaricomycotina</taxon>
        <taxon>Agaricomycetes</taxon>
        <taxon>Cantharellales</taxon>
        <taxon>Tulasnellaceae</taxon>
        <taxon>Tulasnella</taxon>
    </lineage>
</organism>
<evidence type="ECO:0000313" key="2">
    <source>
        <dbReference type="Proteomes" id="UP000054248"/>
    </source>
</evidence>
<dbReference type="Proteomes" id="UP000054248">
    <property type="component" value="Unassembled WGS sequence"/>
</dbReference>
<accession>A0A0C3PQL5</accession>
<reference evidence="2" key="2">
    <citation type="submission" date="2015-01" db="EMBL/GenBank/DDBJ databases">
        <title>Evolutionary Origins and Diversification of the Mycorrhizal Mutualists.</title>
        <authorList>
            <consortium name="DOE Joint Genome Institute"/>
            <consortium name="Mycorrhizal Genomics Consortium"/>
            <person name="Kohler A."/>
            <person name="Kuo A."/>
            <person name="Nagy L.G."/>
            <person name="Floudas D."/>
            <person name="Copeland A."/>
            <person name="Barry K.W."/>
            <person name="Cichocki N."/>
            <person name="Veneault-Fourrey C."/>
            <person name="LaButti K."/>
            <person name="Lindquist E.A."/>
            <person name="Lipzen A."/>
            <person name="Lundell T."/>
            <person name="Morin E."/>
            <person name="Murat C."/>
            <person name="Riley R."/>
            <person name="Ohm R."/>
            <person name="Sun H."/>
            <person name="Tunlid A."/>
            <person name="Henrissat B."/>
            <person name="Grigoriev I.V."/>
            <person name="Hibbett D.S."/>
            <person name="Martin F."/>
        </authorList>
    </citation>
    <scope>NUCLEOTIDE SEQUENCE [LARGE SCALE GENOMIC DNA]</scope>
    <source>
        <strain evidence="2">MUT 4182</strain>
    </source>
</reference>
<dbReference type="HOGENOM" id="CLU_2470738_0_0_1"/>